<dbReference type="RefSeq" id="XP_043048482.1">
    <property type="nucleotide sequence ID" value="XM_043192187.1"/>
</dbReference>
<keyword evidence="7" id="KW-1185">Reference proteome</keyword>
<accession>A0A9P7V858</accession>
<evidence type="ECO:0000313" key="7">
    <source>
        <dbReference type="Proteomes" id="UP000790833"/>
    </source>
</evidence>
<keyword evidence="2 5" id="KW-0812">Transmembrane</keyword>
<dbReference type="PANTHER" id="PTHR12570">
    <property type="match status" value="1"/>
</dbReference>
<dbReference type="Proteomes" id="UP000790833">
    <property type="component" value="Unassembled WGS sequence"/>
</dbReference>
<organism evidence="6 7">
    <name type="scientific">Scheffersomyces spartinae</name>
    <dbReference type="NCBI Taxonomy" id="45513"/>
    <lineage>
        <taxon>Eukaryota</taxon>
        <taxon>Fungi</taxon>
        <taxon>Dikarya</taxon>
        <taxon>Ascomycota</taxon>
        <taxon>Saccharomycotina</taxon>
        <taxon>Pichiomycetes</taxon>
        <taxon>Debaryomycetaceae</taxon>
        <taxon>Scheffersomyces</taxon>
    </lineage>
</organism>
<evidence type="ECO:0000313" key="6">
    <source>
        <dbReference type="EMBL" id="KAG7192932.1"/>
    </source>
</evidence>
<sequence>MTAAIAVGCMVAVASSVIQSLGITLQRKSHLLRIPTSYHVNEYVIRRKRNMWYTGFLLFIIANIFGSVVQITTLPLIILSPLQSIGLISNSILSVLMLPGEEFTRNLFWGTGVIATGAIIIAYNGSSISSSQPPPNTPRAPELQFRLVMEKFLASPFFPWFVATFVFIAALLFLNYTVFRRNSSVRGALFGVVSGTLTAHTFLFAKSIIDIVFEIILHQKSLRHIFSLNDLSAYIMLLLMGVIIGFQLTAFNLGLAEISTAVLYPLCFLVYNLANLLNDVLFNKLPILKLLFWIVVGLLLVLIGVVVISWDDMRGQCHPEEGEESMNLAKRGEINYGLTDRRFRRALSYEETQLLSLMK</sequence>
<dbReference type="AlphaFoldDB" id="A0A9P7V858"/>
<dbReference type="EMBL" id="JAHMUF010000015">
    <property type="protein sequence ID" value="KAG7192932.1"/>
    <property type="molecule type" value="Genomic_DNA"/>
</dbReference>
<keyword evidence="4 5" id="KW-0472">Membrane</keyword>
<evidence type="ECO:0000256" key="5">
    <source>
        <dbReference type="SAM" id="Phobius"/>
    </source>
</evidence>
<feature type="transmembrane region" description="Helical" evidence="5">
    <location>
        <begin position="261"/>
        <end position="278"/>
    </location>
</feature>
<proteinExistence type="predicted"/>
<evidence type="ECO:0000256" key="2">
    <source>
        <dbReference type="ARBA" id="ARBA00022692"/>
    </source>
</evidence>
<feature type="transmembrane region" description="Helical" evidence="5">
    <location>
        <begin position="290"/>
        <end position="310"/>
    </location>
</feature>
<dbReference type="PANTHER" id="PTHR12570:SF86">
    <property type="entry name" value="ADR321CP"/>
    <property type="match status" value="1"/>
</dbReference>
<feature type="transmembrane region" description="Helical" evidence="5">
    <location>
        <begin position="51"/>
        <end position="71"/>
    </location>
</feature>
<name>A0A9P7V858_9ASCO</name>
<comment type="caution">
    <text evidence="6">The sequence shown here is derived from an EMBL/GenBank/DDBJ whole genome shotgun (WGS) entry which is preliminary data.</text>
</comment>
<dbReference type="InterPro" id="IPR008521">
    <property type="entry name" value="Mg_trans_NIPA"/>
</dbReference>
<comment type="subcellular location">
    <subcellularLocation>
        <location evidence="1">Membrane</location>
        <topology evidence="1">Multi-pass membrane protein</topology>
    </subcellularLocation>
</comment>
<evidence type="ECO:0000256" key="1">
    <source>
        <dbReference type="ARBA" id="ARBA00004141"/>
    </source>
</evidence>
<dbReference type="GO" id="GO:0015095">
    <property type="term" value="F:magnesium ion transmembrane transporter activity"/>
    <property type="evidence" value="ECO:0007669"/>
    <property type="project" value="InterPro"/>
</dbReference>
<feature type="transmembrane region" description="Helical" evidence="5">
    <location>
        <begin position="77"/>
        <end position="98"/>
    </location>
</feature>
<protein>
    <submittedName>
        <fullName evidence="6">Uncharacterized protein</fullName>
    </submittedName>
</protein>
<gene>
    <name evidence="6" type="ORF">KQ657_001389</name>
</gene>
<feature type="transmembrane region" description="Helical" evidence="5">
    <location>
        <begin position="107"/>
        <end position="125"/>
    </location>
</feature>
<feature type="transmembrane region" description="Helical" evidence="5">
    <location>
        <begin position="188"/>
        <end position="213"/>
    </location>
</feature>
<keyword evidence="3 5" id="KW-1133">Transmembrane helix</keyword>
<evidence type="ECO:0000256" key="4">
    <source>
        <dbReference type="ARBA" id="ARBA00023136"/>
    </source>
</evidence>
<feature type="transmembrane region" description="Helical" evidence="5">
    <location>
        <begin position="157"/>
        <end position="176"/>
    </location>
</feature>
<evidence type="ECO:0000256" key="3">
    <source>
        <dbReference type="ARBA" id="ARBA00022989"/>
    </source>
</evidence>
<dbReference type="GeneID" id="66114763"/>
<dbReference type="OrthoDB" id="2504919at2759"/>
<reference evidence="6" key="1">
    <citation type="submission" date="2021-03" db="EMBL/GenBank/DDBJ databases">
        <authorList>
            <person name="Palmer J.M."/>
        </authorList>
    </citation>
    <scope>NUCLEOTIDE SEQUENCE</scope>
    <source>
        <strain evidence="6">ARV_011</strain>
    </source>
</reference>
<dbReference type="GO" id="GO:0016020">
    <property type="term" value="C:membrane"/>
    <property type="evidence" value="ECO:0007669"/>
    <property type="project" value="UniProtKB-SubCell"/>
</dbReference>
<feature type="transmembrane region" description="Helical" evidence="5">
    <location>
        <begin position="233"/>
        <end position="254"/>
    </location>
</feature>